<dbReference type="Proteomes" id="UP000317713">
    <property type="component" value="Chromosome"/>
</dbReference>
<sequence>MEAQLLMLDNVHMVQMDDGTKALQLGRVLNTLTVETLPFVSKLSFFVKLQNIQSDEMINIGINVYDEEDLVAYTGKMHVYNQRQKDQVPGVDTWADLSITMTRAGYYKAILFIEDKATAMYSYNVRVKDI</sequence>
<reference evidence="1 2" key="1">
    <citation type="submission" date="2019-07" db="EMBL/GenBank/DDBJ databases">
        <title>Characterization of Brevibacillus brevis HK544, as a potential biocontrol agent.</title>
        <authorList>
            <person name="Kim H."/>
        </authorList>
    </citation>
    <scope>NUCLEOTIDE SEQUENCE [LARGE SCALE GENOMIC DNA]</scope>
    <source>
        <strain evidence="1 2">HK544</strain>
    </source>
</reference>
<organism evidence="1 2">
    <name type="scientific">Brevibacillus brevis</name>
    <name type="common">Bacillus brevis</name>
    <dbReference type="NCBI Taxonomy" id="1393"/>
    <lineage>
        <taxon>Bacteria</taxon>
        <taxon>Bacillati</taxon>
        <taxon>Bacillota</taxon>
        <taxon>Bacilli</taxon>
        <taxon>Bacillales</taxon>
        <taxon>Paenibacillaceae</taxon>
        <taxon>Brevibacillus</taxon>
    </lineage>
</organism>
<dbReference type="AlphaFoldDB" id="A0A517I5M8"/>
<dbReference type="RefSeq" id="WP_144615527.1">
    <property type="nucleotide sequence ID" value="NZ_CP042161.1"/>
</dbReference>
<dbReference type="EMBL" id="CP042161">
    <property type="protein sequence ID" value="QDS34162.1"/>
    <property type="molecule type" value="Genomic_DNA"/>
</dbReference>
<accession>A0A517I5M8</accession>
<name>A0A517I5M8_BREBE</name>
<proteinExistence type="predicted"/>
<protein>
    <submittedName>
        <fullName evidence="1">Uncharacterized protein</fullName>
    </submittedName>
</protein>
<gene>
    <name evidence="1" type="ORF">FPS98_09330</name>
</gene>
<evidence type="ECO:0000313" key="1">
    <source>
        <dbReference type="EMBL" id="QDS34162.1"/>
    </source>
</evidence>
<evidence type="ECO:0000313" key="2">
    <source>
        <dbReference type="Proteomes" id="UP000317713"/>
    </source>
</evidence>